<evidence type="ECO:0000256" key="8">
    <source>
        <dbReference type="ARBA" id="ARBA00022989"/>
    </source>
</evidence>
<dbReference type="PROSITE" id="PS50011">
    <property type="entry name" value="PROTEIN_KINASE_DOM"/>
    <property type="match status" value="1"/>
</dbReference>
<keyword evidence="10 17" id="KW-0472">Membrane</keyword>
<dbReference type="Gene3D" id="1.10.510.10">
    <property type="entry name" value="Transferase(Phosphotransferase) domain 1"/>
    <property type="match status" value="1"/>
</dbReference>
<evidence type="ECO:0000256" key="9">
    <source>
        <dbReference type="ARBA" id="ARBA00023134"/>
    </source>
</evidence>
<keyword evidence="4" id="KW-1003">Cell membrane</keyword>
<dbReference type="PANTHER" id="PTHR11920:SF494">
    <property type="entry name" value="ATRIAL NATRIURETIC PEPTIDE RECEPTOR 2"/>
    <property type="match status" value="1"/>
</dbReference>
<feature type="domain" description="Guanylate cyclase" evidence="20">
    <location>
        <begin position="989"/>
        <end position="1118"/>
    </location>
</feature>
<evidence type="ECO:0000313" key="22">
    <source>
        <dbReference type="RefSeq" id="XP_022238773.1"/>
    </source>
</evidence>
<dbReference type="InterPro" id="IPR000719">
    <property type="entry name" value="Prot_kinase_dom"/>
</dbReference>
<accession>A0ABM1S568</accession>
<dbReference type="Pfam" id="PF07714">
    <property type="entry name" value="PK_Tyr_Ser-Thr"/>
    <property type="match status" value="1"/>
</dbReference>
<evidence type="ECO:0000259" key="19">
    <source>
        <dbReference type="PROSITE" id="PS50011"/>
    </source>
</evidence>
<evidence type="ECO:0000256" key="6">
    <source>
        <dbReference type="ARBA" id="ARBA00022729"/>
    </source>
</evidence>
<dbReference type="InterPro" id="IPR011009">
    <property type="entry name" value="Kinase-like_dom_sf"/>
</dbReference>
<evidence type="ECO:0000256" key="7">
    <source>
        <dbReference type="ARBA" id="ARBA00022741"/>
    </source>
</evidence>
<feature type="domain" description="Protein kinase" evidence="19">
    <location>
        <begin position="700"/>
        <end position="1007"/>
    </location>
</feature>
<evidence type="ECO:0000259" key="20">
    <source>
        <dbReference type="PROSITE" id="PS50125"/>
    </source>
</evidence>
<evidence type="ECO:0000256" key="5">
    <source>
        <dbReference type="ARBA" id="ARBA00022692"/>
    </source>
</evidence>
<keyword evidence="7" id="KW-0547">Nucleotide-binding</keyword>
<keyword evidence="21" id="KW-1185">Reference proteome</keyword>
<evidence type="ECO:0000256" key="18">
    <source>
        <dbReference type="SAM" id="SignalP"/>
    </source>
</evidence>
<dbReference type="InterPro" id="IPR001170">
    <property type="entry name" value="ANPR/GUC"/>
</dbReference>
<keyword evidence="12" id="KW-0325">Glycoprotein</keyword>
<dbReference type="Pfam" id="PF01094">
    <property type="entry name" value="ANF_receptor"/>
    <property type="match status" value="2"/>
</dbReference>
<dbReference type="Proteomes" id="UP000694941">
    <property type="component" value="Unplaced"/>
</dbReference>
<evidence type="ECO:0000313" key="21">
    <source>
        <dbReference type="Proteomes" id="UP000694941"/>
    </source>
</evidence>
<dbReference type="CDD" id="cd14042">
    <property type="entry name" value="PK_GC-A_B"/>
    <property type="match status" value="1"/>
</dbReference>
<evidence type="ECO:0000256" key="10">
    <source>
        <dbReference type="ARBA" id="ARBA00023136"/>
    </source>
</evidence>
<keyword evidence="11" id="KW-0675">Receptor</keyword>
<dbReference type="InterPro" id="IPR028082">
    <property type="entry name" value="Peripla_BP_I"/>
</dbReference>
<dbReference type="PANTHER" id="PTHR11920">
    <property type="entry name" value="GUANYLYL CYCLASE"/>
    <property type="match status" value="1"/>
</dbReference>
<dbReference type="PROSITE" id="PS50125">
    <property type="entry name" value="GUANYLATE_CYCLASE_2"/>
    <property type="match status" value="1"/>
</dbReference>
<evidence type="ECO:0000256" key="2">
    <source>
        <dbReference type="ARBA" id="ARBA00004251"/>
    </source>
</evidence>
<evidence type="ECO:0000256" key="13">
    <source>
        <dbReference type="ARBA" id="ARBA00023239"/>
    </source>
</evidence>
<dbReference type="EC" id="4.6.1.2" evidence="3 16"/>
<evidence type="ECO:0000256" key="15">
    <source>
        <dbReference type="RuleBase" id="RU000405"/>
    </source>
</evidence>
<keyword evidence="5 17" id="KW-0812">Transmembrane</keyword>
<keyword evidence="6 18" id="KW-0732">Signal</keyword>
<dbReference type="Gene3D" id="3.40.50.2300">
    <property type="match status" value="3"/>
</dbReference>
<evidence type="ECO:0000256" key="3">
    <source>
        <dbReference type="ARBA" id="ARBA00012202"/>
    </source>
</evidence>
<dbReference type="SUPFAM" id="SSF56112">
    <property type="entry name" value="Protein kinase-like (PK-like)"/>
    <property type="match status" value="1"/>
</dbReference>
<evidence type="ECO:0000256" key="17">
    <source>
        <dbReference type="SAM" id="Phobius"/>
    </source>
</evidence>
<comment type="similarity">
    <text evidence="15">Belongs to the adenylyl cyclase class-4/guanylyl cyclase family.</text>
</comment>
<dbReference type="Gene3D" id="3.30.70.1230">
    <property type="entry name" value="Nucleotide cyclase"/>
    <property type="match status" value="1"/>
</dbReference>
<protein>
    <recommendedName>
        <fullName evidence="3 16">Guanylate cyclase</fullName>
        <ecNumber evidence="3 16">4.6.1.2</ecNumber>
    </recommendedName>
</protein>
<gene>
    <name evidence="22" type="primary">LOC106457223</name>
</gene>
<evidence type="ECO:0000256" key="14">
    <source>
        <dbReference type="ARBA" id="ARBA00023293"/>
    </source>
</evidence>
<name>A0ABM1S568_LIMPO</name>
<reference evidence="22" key="1">
    <citation type="submission" date="2025-08" db="UniProtKB">
        <authorList>
            <consortium name="RefSeq"/>
        </authorList>
    </citation>
    <scope>IDENTIFICATION</scope>
    <source>
        <tissue evidence="22">Muscle</tissue>
    </source>
</reference>
<dbReference type="Pfam" id="PF00211">
    <property type="entry name" value="Guanylate_cyc"/>
    <property type="match status" value="1"/>
</dbReference>
<evidence type="ECO:0000256" key="4">
    <source>
        <dbReference type="ARBA" id="ARBA00022475"/>
    </source>
</evidence>
<comment type="catalytic activity">
    <reaction evidence="1 16">
        <text>GTP = 3',5'-cyclic GMP + diphosphate</text>
        <dbReference type="Rhea" id="RHEA:13665"/>
        <dbReference type="ChEBI" id="CHEBI:33019"/>
        <dbReference type="ChEBI" id="CHEBI:37565"/>
        <dbReference type="ChEBI" id="CHEBI:57746"/>
        <dbReference type="EC" id="4.6.1.2"/>
    </reaction>
</comment>
<keyword evidence="9" id="KW-0342">GTP-binding</keyword>
<dbReference type="InterPro" id="IPR001245">
    <property type="entry name" value="Ser-Thr/Tyr_kinase_cat_dom"/>
</dbReference>
<feature type="chain" id="PRO_5046846402" description="Guanylate cyclase" evidence="18">
    <location>
        <begin position="17"/>
        <end position="1186"/>
    </location>
</feature>
<keyword evidence="13 15" id="KW-0456">Lyase</keyword>
<dbReference type="InterPro" id="IPR018297">
    <property type="entry name" value="A/G_cyclase_CS"/>
</dbReference>
<evidence type="ECO:0000256" key="1">
    <source>
        <dbReference type="ARBA" id="ARBA00001436"/>
    </source>
</evidence>
<keyword evidence="14 16" id="KW-0141">cGMP biosynthesis</keyword>
<feature type="signal peptide" evidence="18">
    <location>
        <begin position="1"/>
        <end position="16"/>
    </location>
</feature>
<dbReference type="InterPro" id="IPR050401">
    <property type="entry name" value="Cyclic_nucleotide_synthase"/>
</dbReference>
<dbReference type="PROSITE" id="PS00452">
    <property type="entry name" value="GUANYLATE_CYCLASE_1"/>
    <property type="match status" value="1"/>
</dbReference>
<dbReference type="PRINTS" id="PR00255">
    <property type="entry name" value="NATPEPTIDER"/>
</dbReference>
<feature type="transmembrane region" description="Helical" evidence="17">
    <location>
        <begin position="662"/>
        <end position="684"/>
    </location>
</feature>
<dbReference type="CDD" id="cd07302">
    <property type="entry name" value="CHD"/>
    <property type="match status" value="1"/>
</dbReference>
<organism evidence="21 22">
    <name type="scientific">Limulus polyphemus</name>
    <name type="common">Atlantic horseshoe crab</name>
    <dbReference type="NCBI Taxonomy" id="6850"/>
    <lineage>
        <taxon>Eukaryota</taxon>
        <taxon>Metazoa</taxon>
        <taxon>Ecdysozoa</taxon>
        <taxon>Arthropoda</taxon>
        <taxon>Chelicerata</taxon>
        <taxon>Merostomata</taxon>
        <taxon>Xiphosura</taxon>
        <taxon>Limulidae</taxon>
        <taxon>Limulus</taxon>
    </lineage>
</organism>
<sequence length="1186" mass="134301">MVAFLNLLLFLLTCCARVYEDSTVLSQHASVKILQVKVFIPQSSSFLFSIPRVRPAIELAKQKIEAEKRLPAWNLVFSYKDSQCSSTLGPLHAVTAFAENNVHLFLGPVCDFSLAPIARWLKYWDLPLLSVGGLSSGFGKNKSHPKSDSYLLTRMSQTFNGVNDLFFFVIQKFGWRKVFLVFEITGRPKLSSDKFCKAFIEGVTEKIIKYSSHQMPENPTREQIRKLLKNKIGFEFGGLVLDMTLGLFSSEFVRGSDGSLSGNTIQVAVTLPKATSFLCSISRVRPAIELAKRQIEEKHLLRGKKLKFLYSDSECSSAVGPLHVVTSYVQKDVQLFLGPACDYAAAPVVRWLKYWDLPLLTSGALAGDYGHQRTDPNAEYYLLIRTGLSFNSVTEFILSTFAKYRWEKTALIYQASGRPDLTSDKFCYLYTTAVVAGLRALDFTFNFVLEKLPEKASRNHIKNSLEEKVGTDFGVILMCLSPDTIREVLLAADELNMVDSGEYVFFSMELYASKNETLWPWYRESNTAEENDRARKAYEALLTITSPIPETPEYEKFSEDVKQLAKTDVHFDYGTEEFIIGISGNVTIDSNGDRYVNYALMDLNPETGTFEVVANYVQESKQLVEVEGKKIHWSGGRQVPPLDTPVCGYDRSKCPENKIPQYVIVIAVMSGLMVVLVIISFFIYRHFKLEADIASMTWKIKYEEILTSSSYKRPLGSRMSTVRSSIPSSHSTETLPLGEQSRQVFTVTGFYKGTMVAIKPINKFRVEVHRQLLLELKRIKDLQHDHLVRFIGACVDPPFCCLVTEYCPRGSLQDVLENDQIQLDWMFRYSLMHDLIKGMAFLHSTEFRSHGNLKSSNCVVDSRFVLKITDFGLHSLRTYDENENESSYAYWRKSLWTAPELLRKGNSQPEGTQKGDVYGFAIIVHEIVIRQGPFYLDTLDLSPKEIVENVRSGHNPPFRPVIQDESYDEELVQMMKRCWAEDPAERPDFHSLKGVIRKLNRIDSGYLCVVDLLNDLYTCFDSIIENFHVYKVETIGDAYMVVSGLPERNGNIHAREIARMSLALLDAVMSFSIRHRPQEQLKLRIGIHSGSCVAGVVGLKMPRYCLFGDTVNTASRMESTGLPLKIHVSPTTKEVLDTFGTFSLELRGEVEMKGKGRLTTYWLMGEKHSSLQESSSADGVVKHTKL</sequence>
<evidence type="ECO:0000256" key="12">
    <source>
        <dbReference type="ARBA" id="ARBA00023180"/>
    </source>
</evidence>
<proteinExistence type="inferred from homology"/>
<dbReference type="SUPFAM" id="SSF55073">
    <property type="entry name" value="Nucleotide cyclase"/>
    <property type="match status" value="1"/>
</dbReference>
<dbReference type="RefSeq" id="XP_022238773.1">
    <property type="nucleotide sequence ID" value="XM_022383065.1"/>
</dbReference>
<dbReference type="SUPFAM" id="SSF53822">
    <property type="entry name" value="Periplasmic binding protein-like I"/>
    <property type="match status" value="2"/>
</dbReference>
<evidence type="ECO:0000256" key="16">
    <source>
        <dbReference type="RuleBase" id="RU003431"/>
    </source>
</evidence>
<dbReference type="SMART" id="SM00044">
    <property type="entry name" value="CYCc"/>
    <property type="match status" value="1"/>
</dbReference>
<keyword evidence="8 17" id="KW-1133">Transmembrane helix</keyword>
<dbReference type="InterPro" id="IPR001828">
    <property type="entry name" value="ANF_lig-bd_rcpt"/>
</dbReference>
<dbReference type="GeneID" id="106457223"/>
<dbReference type="InterPro" id="IPR029787">
    <property type="entry name" value="Nucleotide_cyclase"/>
</dbReference>
<comment type="subcellular location">
    <subcellularLocation>
        <location evidence="2">Cell membrane</location>
        <topology evidence="2">Single-pass type I membrane protein</topology>
    </subcellularLocation>
</comment>
<evidence type="ECO:0000256" key="11">
    <source>
        <dbReference type="ARBA" id="ARBA00023170"/>
    </source>
</evidence>
<dbReference type="InterPro" id="IPR001054">
    <property type="entry name" value="A/G_cyclase"/>
</dbReference>